<evidence type="ECO:0000313" key="2">
    <source>
        <dbReference type="Proteomes" id="UP001595907"/>
    </source>
</evidence>
<dbReference type="Proteomes" id="UP001595907">
    <property type="component" value="Unassembled WGS sequence"/>
</dbReference>
<gene>
    <name evidence="1" type="ORF">ACFOWM_13700</name>
</gene>
<proteinExistence type="predicted"/>
<protein>
    <recommendedName>
        <fullName evidence="3">Protein-tyrosine-phosphatase</fullName>
    </recommendedName>
</protein>
<sequence>MKERPHLLVVCGRNKRRSRTAEHLFKNDDRFSIRSAGLSSKSAKKITAADIIWADVIVVMEPAQKIHLQQMFTQLDVPLITVLHIPDTYEFMDDELIELLTDGINEVWHHL</sequence>
<keyword evidence="2" id="KW-1185">Reference proteome</keyword>
<dbReference type="EMBL" id="JBHSCZ010000005">
    <property type="protein sequence ID" value="MFC4263943.1"/>
    <property type="molecule type" value="Genomic_DNA"/>
</dbReference>
<name>A0ABV8QVN3_9BACT</name>
<organism evidence="1 2">
    <name type="scientific">Ferruginibacter yonginensis</name>
    <dbReference type="NCBI Taxonomy" id="1310416"/>
    <lineage>
        <taxon>Bacteria</taxon>
        <taxon>Pseudomonadati</taxon>
        <taxon>Bacteroidota</taxon>
        <taxon>Chitinophagia</taxon>
        <taxon>Chitinophagales</taxon>
        <taxon>Chitinophagaceae</taxon>
        <taxon>Ferruginibacter</taxon>
    </lineage>
</organism>
<evidence type="ECO:0000313" key="1">
    <source>
        <dbReference type="EMBL" id="MFC4263943.1"/>
    </source>
</evidence>
<reference evidence="2" key="1">
    <citation type="journal article" date="2019" name="Int. J. Syst. Evol. Microbiol.">
        <title>The Global Catalogue of Microorganisms (GCM) 10K type strain sequencing project: providing services to taxonomists for standard genome sequencing and annotation.</title>
        <authorList>
            <consortium name="The Broad Institute Genomics Platform"/>
            <consortium name="The Broad Institute Genome Sequencing Center for Infectious Disease"/>
            <person name="Wu L."/>
            <person name="Ma J."/>
        </authorList>
    </citation>
    <scope>NUCLEOTIDE SEQUENCE [LARGE SCALE GENOMIC DNA]</scope>
    <source>
        <strain evidence="2">CECT 8289</strain>
    </source>
</reference>
<accession>A0ABV8QVN3</accession>
<dbReference type="InterPro" id="IPR016919">
    <property type="entry name" value="UCP029416_PTP"/>
</dbReference>
<evidence type="ECO:0008006" key="3">
    <source>
        <dbReference type="Google" id="ProtNLM"/>
    </source>
</evidence>
<dbReference type="RefSeq" id="WP_379711118.1">
    <property type="nucleotide sequence ID" value="NZ_JBHSCZ010000005.1"/>
</dbReference>
<comment type="caution">
    <text evidence="1">The sequence shown here is derived from an EMBL/GenBank/DDBJ whole genome shotgun (WGS) entry which is preliminary data.</text>
</comment>
<dbReference type="PIRSF" id="PIRSF029416">
    <property type="entry name" value="UCP029416_PTP"/>
    <property type="match status" value="1"/>
</dbReference>
<dbReference type="InterPro" id="IPR036196">
    <property type="entry name" value="Ptyr_pPase_sf"/>
</dbReference>
<dbReference type="SUPFAM" id="SSF52788">
    <property type="entry name" value="Phosphotyrosine protein phosphatases I"/>
    <property type="match status" value="1"/>
</dbReference>